<organism evidence="6 7">
    <name type="scientific">Dactylosporangium salmoneum</name>
    <dbReference type="NCBI Taxonomy" id="53361"/>
    <lineage>
        <taxon>Bacteria</taxon>
        <taxon>Bacillati</taxon>
        <taxon>Actinomycetota</taxon>
        <taxon>Actinomycetes</taxon>
        <taxon>Micromonosporales</taxon>
        <taxon>Micromonosporaceae</taxon>
        <taxon>Dactylosporangium</taxon>
    </lineage>
</organism>
<feature type="region of interest" description="Disordered" evidence="4">
    <location>
        <begin position="72"/>
        <end position="93"/>
    </location>
</feature>
<dbReference type="SUPFAM" id="SSF88946">
    <property type="entry name" value="Sigma2 domain of RNA polymerase sigma factors"/>
    <property type="match status" value="1"/>
</dbReference>
<proteinExistence type="predicted"/>
<keyword evidence="2" id="KW-0731">Sigma factor</keyword>
<evidence type="ECO:0000313" key="6">
    <source>
        <dbReference type="EMBL" id="GAA2326529.1"/>
    </source>
</evidence>
<dbReference type="Proteomes" id="UP001501444">
    <property type="component" value="Unassembled WGS sequence"/>
</dbReference>
<keyword evidence="3" id="KW-0804">Transcription</keyword>
<evidence type="ECO:0000256" key="4">
    <source>
        <dbReference type="SAM" id="MobiDB-lite"/>
    </source>
</evidence>
<dbReference type="PANTHER" id="PTHR43133">
    <property type="entry name" value="RNA POLYMERASE ECF-TYPE SIGMA FACTO"/>
    <property type="match status" value="1"/>
</dbReference>
<dbReference type="Gene3D" id="1.10.1740.10">
    <property type="match status" value="1"/>
</dbReference>
<sequence length="93" mass="10101">MTIVDEFSVVAEPLRGELTAHCYRMLGSIDEAEDLVQETYLRAWRGFAGFEERASVRTWLYLGITPVAVNSAGPPAAERGDGGLRTRPGGGEC</sequence>
<protein>
    <recommendedName>
        <fullName evidence="5">RNA polymerase sigma-70 region 2 domain-containing protein</fullName>
    </recommendedName>
</protein>
<dbReference type="EMBL" id="BAAARV010000003">
    <property type="protein sequence ID" value="GAA2326529.1"/>
    <property type="molecule type" value="Genomic_DNA"/>
</dbReference>
<keyword evidence="7" id="KW-1185">Reference proteome</keyword>
<evidence type="ECO:0000313" key="7">
    <source>
        <dbReference type="Proteomes" id="UP001501444"/>
    </source>
</evidence>
<reference evidence="6 7" key="1">
    <citation type="journal article" date="2019" name="Int. J. Syst. Evol. Microbiol.">
        <title>The Global Catalogue of Microorganisms (GCM) 10K type strain sequencing project: providing services to taxonomists for standard genome sequencing and annotation.</title>
        <authorList>
            <consortium name="The Broad Institute Genomics Platform"/>
            <consortium name="The Broad Institute Genome Sequencing Center for Infectious Disease"/>
            <person name="Wu L."/>
            <person name="Ma J."/>
        </authorList>
    </citation>
    <scope>NUCLEOTIDE SEQUENCE [LARGE SCALE GENOMIC DNA]</scope>
    <source>
        <strain evidence="6 7">JCM 3272</strain>
    </source>
</reference>
<dbReference type="InterPro" id="IPR039425">
    <property type="entry name" value="RNA_pol_sigma-70-like"/>
</dbReference>
<gene>
    <name evidence="6" type="ORF">GCM10010170_001370</name>
</gene>
<accession>A0ABN3FBH2</accession>
<name>A0ABN3FBH2_9ACTN</name>
<dbReference type="Pfam" id="PF04542">
    <property type="entry name" value="Sigma70_r2"/>
    <property type="match status" value="1"/>
</dbReference>
<dbReference type="PANTHER" id="PTHR43133:SF65">
    <property type="entry name" value="ECF RNA POLYMERASE SIGMA FACTOR SIGG"/>
    <property type="match status" value="1"/>
</dbReference>
<comment type="caution">
    <text evidence="6">The sequence shown here is derived from an EMBL/GenBank/DDBJ whole genome shotgun (WGS) entry which is preliminary data.</text>
</comment>
<dbReference type="InterPro" id="IPR013325">
    <property type="entry name" value="RNA_pol_sigma_r2"/>
</dbReference>
<evidence type="ECO:0000256" key="2">
    <source>
        <dbReference type="ARBA" id="ARBA00023082"/>
    </source>
</evidence>
<keyword evidence="1" id="KW-0805">Transcription regulation</keyword>
<evidence type="ECO:0000259" key="5">
    <source>
        <dbReference type="Pfam" id="PF04542"/>
    </source>
</evidence>
<feature type="domain" description="RNA polymerase sigma-70 region 2" evidence="5">
    <location>
        <begin position="14"/>
        <end position="62"/>
    </location>
</feature>
<evidence type="ECO:0000256" key="1">
    <source>
        <dbReference type="ARBA" id="ARBA00023015"/>
    </source>
</evidence>
<dbReference type="InterPro" id="IPR007627">
    <property type="entry name" value="RNA_pol_sigma70_r2"/>
</dbReference>
<evidence type="ECO:0000256" key="3">
    <source>
        <dbReference type="ARBA" id="ARBA00023163"/>
    </source>
</evidence>